<keyword evidence="7" id="KW-0862">Zinc</keyword>
<dbReference type="PROSITE" id="PS50280">
    <property type="entry name" value="SET"/>
    <property type="match status" value="1"/>
</dbReference>
<evidence type="ECO:0000256" key="7">
    <source>
        <dbReference type="ARBA" id="ARBA00022833"/>
    </source>
</evidence>
<dbReference type="Gene3D" id="2.170.270.10">
    <property type="entry name" value="SET domain"/>
    <property type="match status" value="1"/>
</dbReference>
<dbReference type="GO" id="GO:0008168">
    <property type="term" value="F:methyltransferase activity"/>
    <property type="evidence" value="ECO:0007669"/>
    <property type="project" value="UniProtKB-KW"/>
</dbReference>
<dbReference type="PANTHER" id="PTHR46223:SF3">
    <property type="entry name" value="HISTONE-LYSINE N-METHYLTRANSFERASE SET-23"/>
    <property type="match status" value="1"/>
</dbReference>
<dbReference type="SMART" id="SM00317">
    <property type="entry name" value="SET"/>
    <property type="match status" value="1"/>
</dbReference>
<evidence type="ECO:0000256" key="3">
    <source>
        <dbReference type="ARBA" id="ARBA00022603"/>
    </source>
</evidence>
<gene>
    <name evidence="10" type="ORF">PGT21_010095</name>
</gene>
<dbReference type="InterPro" id="IPR046341">
    <property type="entry name" value="SET_dom_sf"/>
</dbReference>
<feature type="region of interest" description="Disordered" evidence="8">
    <location>
        <begin position="174"/>
        <end position="210"/>
    </location>
</feature>
<dbReference type="PANTHER" id="PTHR46223">
    <property type="entry name" value="HISTONE-LYSINE N-METHYLTRANSFERASE SUV39H"/>
    <property type="match status" value="1"/>
</dbReference>
<evidence type="ECO:0000259" key="9">
    <source>
        <dbReference type="PROSITE" id="PS50280"/>
    </source>
</evidence>
<keyword evidence="3" id="KW-0489">Methyltransferase</keyword>
<evidence type="ECO:0000256" key="4">
    <source>
        <dbReference type="ARBA" id="ARBA00022679"/>
    </source>
</evidence>
<proteinExistence type="predicted"/>
<name>A0A5B0PB15_PUCGR</name>
<keyword evidence="4" id="KW-0808">Transferase</keyword>
<evidence type="ECO:0000256" key="6">
    <source>
        <dbReference type="ARBA" id="ARBA00022723"/>
    </source>
</evidence>
<dbReference type="InterPro" id="IPR001214">
    <property type="entry name" value="SET_dom"/>
</dbReference>
<dbReference type="EMBL" id="VSWC01000066">
    <property type="protein sequence ID" value="KAA1097518.1"/>
    <property type="molecule type" value="Genomic_DNA"/>
</dbReference>
<feature type="domain" description="SET" evidence="9">
    <location>
        <begin position="84"/>
        <end position="252"/>
    </location>
</feature>
<dbReference type="Proteomes" id="UP000324748">
    <property type="component" value="Unassembled WGS sequence"/>
</dbReference>
<dbReference type="SUPFAM" id="SSF82199">
    <property type="entry name" value="SET domain"/>
    <property type="match status" value="1"/>
</dbReference>
<feature type="compositionally biased region" description="Polar residues" evidence="8">
    <location>
        <begin position="177"/>
        <end position="186"/>
    </location>
</feature>
<dbReference type="GO" id="GO:0046872">
    <property type="term" value="F:metal ion binding"/>
    <property type="evidence" value="ECO:0007669"/>
    <property type="project" value="UniProtKB-KW"/>
</dbReference>
<evidence type="ECO:0000256" key="5">
    <source>
        <dbReference type="ARBA" id="ARBA00022691"/>
    </source>
</evidence>
<reference evidence="10 11" key="1">
    <citation type="submission" date="2019-05" db="EMBL/GenBank/DDBJ databases">
        <title>Emergence of the Ug99 lineage of the wheat stem rust pathogen through somatic hybridization.</title>
        <authorList>
            <person name="Li F."/>
            <person name="Upadhyaya N.M."/>
            <person name="Sperschneider J."/>
            <person name="Matny O."/>
            <person name="Nguyen-Phuc H."/>
            <person name="Mago R."/>
            <person name="Raley C."/>
            <person name="Miller M.E."/>
            <person name="Silverstein K.A.T."/>
            <person name="Henningsen E."/>
            <person name="Hirsch C.D."/>
            <person name="Visser B."/>
            <person name="Pretorius Z.A."/>
            <person name="Steffenson B.J."/>
            <person name="Schwessinger B."/>
            <person name="Dodds P.N."/>
            <person name="Figueroa M."/>
        </authorList>
    </citation>
    <scope>NUCLEOTIDE SEQUENCE [LARGE SCALE GENOMIC DNA]</scope>
    <source>
        <strain evidence="10">21-0</strain>
    </source>
</reference>
<keyword evidence="11" id="KW-1185">Reference proteome</keyword>
<sequence>MVRQAAETLDLIQDQRVKNFEGFAYVSNCKPRHSNSKKPNNGDLDARSMAKLFLEYSFPVFECNSKCGCSRDCVNRTIGRGLQEQLSIQKTLSRGWGVFADHPIPPGQLVTHYSGELITNAKAHARGDSKYDQIGRTYLFALDPWWIQTVNQNSLASEGLVVLYENKPSSEAHESLASGSHLQNLTGPLDDCSSTAKKEETKSPQPKETQAESIYSVDAFLYGNISRLINHSCNANTVVVPVYIEDSDPTRP</sequence>
<evidence type="ECO:0000256" key="8">
    <source>
        <dbReference type="SAM" id="MobiDB-lite"/>
    </source>
</evidence>
<comment type="caution">
    <text evidence="10">The sequence shown here is derived from an EMBL/GenBank/DDBJ whole genome shotgun (WGS) entry which is preliminary data.</text>
</comment>
<dbReference type="Pfam" id="PF00856">
    <property type="entry name" value="SET"/>
    <property type="match status" value="1"/>
</dbReference>
<comment type="subcellular location">
    <subcellularLocation>
        <location evidence="1">Chromosome</location>
    </subcellularLocation>
</comment>
<keyword evidence="5" id="KW-0949">S-adenosyl-L-methionine</keyword>
<dbReference type="GO" id="GO:0005694">
    <property type="term" value="C:chromosome"/>
    <property type="evidence" value="ECO:0007669"/>
    <property type="project" value="UniProtKB-SubCell"/>
</dbReference>
<evidence type="ECO:0000256" key="1">
    <source>
        <dbReference type="ARBA" id="ARBA00004286"/>
    </source>
</evidence>
<evidence type="ECO:0000313" key="10">
    <source>
        <dbReference type="EMBL" id="KAA1097518.1"/>
    </source>
</evidence>
<dbReference type="OrthoDB" id="308383at2759"/>
<accession>A0A5B0PB15</accession>
<organism evidence="10 11">
    <name type="scientific">Puccinia graminis f. sp. tritici</name>
    <dbReference type="NCBI Taxonomy" id="56615"/>
    <lineage>
        <taxon>Eukaryota</taxon>
        <taxon>Fungi</taxon>
        <taxon>Dikarya</taxon>
        <taxon>Basidiomycota</taxon>
        <taxon>Pucciniomycotina</taxon>
        <taxon>Pucciniomycetes</taxon>
        <taxon>Pucciniales</taxon>
        <taxon>Pucciniaceae</taxon>
        <taxon>Puccinia</taxon>
    </lineage>
</organism>
<keyword evidence="2" id="KW-0158">Chromosome</keyword>
<dbReference type="AlphaFoldDB" id="A0A5B0PB15"/>
<keyword evidence="6" id="KW-0479">Metal-binding</keyword>
<dbReference type="InterPro" id="IPR050973">
    <property type="entry name" value="H3K9_Histone-Lys_N-MTase"/>
</dbReference>
<evidence type="ECO:0000313" key="11">
    <source>
        <dbReference type="Proteomes" id="UP000324748"/>
    </source>
</evidence>
<dbReference type="GO" id="GO:0032259">
    <property type="term" value="P:methylation"/>
    <property type="evidence" value="ECO:0007669"/>
    <property type="project" value="UniProtKB-KW"/>
</dbReference>
<evidence type="ECO:0000256" key="2">
    <source>
        <dbReference type="ARBA" id="ARBA00022454"/>
    </source>
</evidence>
<protein>
    <recommendedName>
        <fullName evidence="9">SET domain-containing protein</fullName>
    </recommendedName>
</protein>